<feature type="region of interest" description="Disordered" evidence="2">
    <location>
        <begin position="56"/>
        <end position="76"/>
    </location>
</feature>
<evidence type="ECO:0000256" key="1">
    <source>
        <dbReference type="SAM" id="Coils"/>
    </source>
</evidence>
<dbReference type="InterPro" id="IPR019734">
    <property type="entry name" value="TPR_rpt"/>
</dbReference>
<name>A0A0M2URK6_9BACT</name>
<evidence type="ECO:0000313" key="3">
    <source>
        <dbReference type="EMBL" id="KKO18270.1"/>
    </source>
</evidence>
<comment type="caution">
    <text evidence="3">The sequence shown here is derived from an EMBL/GenBank/DDBJ whole genome shotgun (WGS) entry which is preliminary data.</text>
</comment>
<keyword evidence="1" id="KW-0175">Coiled coil</keyword>
<dbReference type="Gene3D" id="1.25.40.10">
    <property type="entry name" value="Tetratricopeptide repeat domain"/>
    <property type="match status" value="1"/>
</dbReference>
<keyword evidence="4" id="KW-1185">Reference proteome</keyword>
<gene>
    <name evidence="3" type="ORF">BROFUL_02997</name>
</gene>
<evidence type="ECO:0008006" key="5">
    <source>
        <dbReference type="Google" id="ProtNLM"/>
    </source>
</evidence>
<feature type="coiled-coil region" evidence="1">
    <location>
        <begin position="24"/>
        <end position="51"/>
    </location>
</feature>
<dbReference type="AlphaFoldDB" id="A0A0M2URK6"/>
<accession>A0A0M2URK6</accession>
<sequence>MFLYVVLMIQSFTYVQGEQVENSLYNMQEKLAIEKHNLEKLRTQLQILKTNDEDEKLGQRTGFQTHKPTNGSGGNSSSIVITPNENIVITKEIGEYDVPVYSIDAAQVKIIDVLQALSASFGKSILVDDELDPTHLASYVNISIKKSPLQDIIEVLLGLQGLEFIQDEDAIFVTSMAKLMLDTPFEYYRDKSIQLYQKAQIKYPNDRRIVKAYFELGNYYYELGFYFLALQEYQIVVGKYRGSQEAKDALFKIGRCYDKLKDSESARRATSNFCVVIQKILWPVKRFYQLVTHWQSKVSTTKL</sequence>
<proteinExistence type="predicted"/>
<dbReference type="SUPFAM" id="SSF48452">
    <property type="entry name" value="TPR-like"/>
    <property type="match status" value="1"/>
</dbReference>
<evidence type="ECO:0000256" key="2">
    <source>
        <dbReference type="SAM" id="MobiDB-lite"/>
    </source>
</evidence>
<dbReference type="Proteomes" id="UP000034954">
    <property type="component" value="Unassembled WGS sequence"/>
</dbReference>
<protein>
    <recommendedName>
        <fullName evidence="5">Outer membrane protein assembly factor BamD</fullName>
    </recommendedName>
</protein>
<dbReference type="InterPro" id="IPR011990">
    <property type="entry name" value="TPR-like_helical_dom_sf"/>
</dbReference>
<evidence type="ECO:0000313" key="4">
    <source>
        <dbReference type="Proteomes" id="UP000034954"/>
    </source>
</evidence>
<dbReference type="EMBL" id="LAQJ01000282">
    <property type="protein sequence ID" value="KKO18270.1"/>
    <property type="molecule type" value="Genomic_DNA"/>
</dbReference>
<dbReference type="Pfam" id="PF13174">
    <property type="entry name" value="TPR_6"/>
    <property type="match status" value="1"/>
</dbReference>
<reference evidence="3 4" key="1">
    <citation type="journal article" date="2013" name="BMC Microbiol.">
        <title>Identification of the type II cytochrome c maturation pathway in anammox bacteria by comparative genomics.</title>
        <authorList>
            <person name="Ferousi C."/>
            <person name="Speth D.R."/>
            <person name="Reimann J."/>
            <person name="Op den Camp H.J."/>
            <person name="Allen J.W."/>
            <person name="Keltjens J.T."/>
            <person name="Jetten M.S."/>
        </authorList>
    </citation>
    <scope>NUCLEOTIDE SEQUENCE [LARGE SCALE GENOMIC DNA]</scope>
    <source>
        <strain evidence="3">RU1</strain>
    </source>
</reference>
<organism evidence="3 4">
    <name type="scientific">Candidatus Brocadia fulgida</name>
    <dbReference type="NCBI Taxonomy" id="380242"/>
    <lineage>
        <taxon>Bacteria</taxon>
        <taxon>Pseudomonadati</taxon>
        <taxon>Planctomycetota</taxon>
        <taxon>Candidatus Brocadiia</taxon>
        <taxon>Candidatus Brocadiales</taxon>
        <taxon>Candidatus Brocadiaceae</taxon>
        <taxon>Candidatus Brocadia</taxon>
    </lineage>
</organism>